<organism evidence="3">
    <name type="scientific">marine sediment metagenome</name>
    <dbReference type="NCBI Taxonomy" id="412755"/>
    <lineage>
        <taxon>unclassified sequences</taxon>
        <taxon>metagenomes</taxon>
        <taxon>ecological metagenomes</taxon>
    </lineage>
</organism>
<evidence type="ECO:0000256" key="1">
    <source>
        <dbReference type="ARBA" id="ARBA00010364"/>
    </source>
</evidence>
<reference evidence="3" key="1">
    <citation type="journal article" date="2014" name="Front. Microbiol.">
        <title>High frequency of phylogenetically diverse reductive dehalogenase-homologous genes in deep subseafloor sedimentary metagenomes.</title>
        <authorList>
            <person name="Kawai M."/>
            <person name="Futagami T."/>
            <person name="Toyoda A."/>
            <person name="Takaki Y."/>
            <person name="Nishi S."/>
            <person name="Hori S."/>
            <person name="Arai W."/>
            <person name="Tsubouchi T."/>
            <person name="Morono Y."/>
            <person name="Uchiyama I."/>
            <person name="Ito T."/>
            <person name="Fujiyama A."/>
            <person name="Inagaki F."/>
            <person name="Takami H."/>
        </authorList>
    </citation>
    <scope>NUCLEOTIDE SEQUENCE</scope>
    <source>
        <strain evidence="3">Expedition CK06-06</strain>
    </source>
</reference>
<dbReference type="NCBIfam" id="TIGR00251">
    <property type="entry name" value="DUF167 family protein"/>
    <property type="match status" value="1"/>
</dbReference>
<dbReference type="AlphaFoldDB" id="X1RC22"/>
<dbReference type="GO" id="GO:0046917">
    <property type="term" value="F:triphosphoribosyl-dephospho-CoA synthase activity"/>
    <property type="evidence" value="ECO:0007669"/>
    <property type="project" value="InterPro"/>
</dbReference>
<dbReference type="InterPro" id="IPR036591">
    <property type="entry name" value="YggU-like_sf"/>
</dbReference>
<dbReference type="EMBL" id="BARW01001847">
    <property type="protein sequence ID" value="GAI64546.1"/>
    <property type="molecule type" value="Genomic_DNA"/>
</dbReference>
<feature type="transmembrane region" description="Helical" evidence="2">
    <location>
        <begin position="105"/>
        <end position="123"/>
    </location>
</feature>
<accession>X1RC22</accession>
<gene>
    <name evidence="3" type="ORF">S12H4_05539</name>
</gene>
<evidence type="ECO:0000313" key="3">
    <source>
        <dbReference type="EMBL" id="GAI64546.1"/>
    </source>
</evidence>
<dbReference type="GO" id="GO:0005524">
    <property type="term" value="F:ATP binding"/>
    <property type="evidence" value="ECO:0007669"/>
    <property type="project" value="InterPro"/>
</dbReference>
<comment type="caution">
    <text evidence="3">The sequence shown here is derived from an EMBL/GenBank/DDBJ whole genome shotgun (WGS) entry which is preliminary data.</text>
</comment>
<dbReference type="Gene3D" id="1.10.4200.10">
    <property type="entry name" value="Triphosphoribosyl-dephospho-CoA protein"/>
    <property type="match status" value="1"/>
</dbReference>
<dbReference type="SMART" id="SM01152">
    <property type="entry name" value="DUF167"/>
    <property type="match status" value="1"/>
</dbReference>
<keyword evidence="2" id="KW-0812">Transmembrane</keyword>
<proteinExistence type="inferred from homology"/>
<keyword evidence="2" id="KW-0472">Membrane</keyword>
<comment type="similarity">
    <text evidence="1">Belongs to the UPF0235 family.</text>
</comment>
<dbReference type="SUPFAM" id="SSF69786">
    <property type="entry name" value="YggU-like"/>
    <property type="match status" value="1"/>
</dbReference>
<protein>
    <submittedName>
        <fullName evidence="3">Uncharacterized protein</fullName>
    </submittedName>
</protein>
<keyword evidence="2" id="KW-1133">Transmembrane helix</keyword>
<dbReference type="InterPro" id="IPR003746">
    <property type="entry name" value="DUF167"/>
</dbReference>
<dbReference type="PANTHER" id="PTHR42280">
    <property type="entry name" value="CITG FAMILY PROTEIN"/>
    <property type="match status" value="1"/>
</dbReference>
<evidence type="ECO:0000256" key="2">
    <source>
        <dbReference type="SAM" id="Phobius"/>
    </source>
</evidence>
<dbReference type="InterPro" id="IPR002736">
    <property type="entry name" value="CitG"/>
</dbReference>
<dbReference type="PANTHER" id="PTHR42280:SF1">
    <property type="entry name" value="CITG FAMILY PROTEIN"/>
    <property type="match status" value="1"/>
</dbReference>
<sequence>MPTIKAIVTQSVNDLVRCINLSSLLELSGWPKPGNVHRTKNFPNTRFEHFLAGIAAIQPNFKGFCETVYNSIESEKDNFSSIELGLFFKEAANQMMKWQSGGNVLLGHILILAPLAAAATICLKLNMKKIENFEFIIKKVIEDATVKDTVNLYDAIKTCNPGGLGNIEKYDINDENSYKDIINDNINLKKIFELSKEYDLISNEYASGFNIILKEGLPYFFDTYEKCKDINSTIVNTYLKLLSTHLDTLIIRKAGKETDSNLTILLRSKPVQNKANRELLNLIKKKLKVSSDQVQIIAGLKKTDKILQVSFSENIVESDIIKRIFN</sequence>
<name>X1RC22_9ZZZZ</name>
<dbReference type="Pfam" id="PF01874">
    <property type="entry name" value="CitG"/>
    <property type="match status" value="1"/>
</dbReference>